<evidence type="ECO:0000313" key="3">
    <source>
        <dbReference type="Proteomes" id="UP000247702"/>
    </source>
</evidence>
<reference evidence="1 3" key="1">
    <citation type="submission" date="2017-11" db="EMBL/GenBank/DDBJ databases">
        <title>The genome of Rhizophagus clarus HR1 reveals common genetic basis of auxotrophy among arbuscular mycorrhizal fungi.</title>
        <authorList>
            <person name="Kobayashi Y."/>
        </authorList>
    </citation>
    <scope>NUCLEOTIDE SEQUENCE [LARGE SCALE GENOMIC DNA]</scope>
    <source>
        <strain evidence="1 3">HR1</strain>
    </source>
</reference>
<organism evidence="1 3">
    <name type="scientific">Rhizophagus clarus</name>
    <dbReference type="NCBI Taxonomy" id="94130"/>
    <lineage>
        <taxon>Eukaryota</taxon>
        <taxon>Fungi</taxon>
        <taxon>Fungi incertae sedis</taxon>
        <taxon>Mucoromycota</taxon>
        <taxon>Glomeromycotina</taxon>
        <taxon>Glomeromycetes</taxon>
        <taxon>Glomerales</taxon>
        <taxon>Glomeraceae</taxon>
        <taxon>Rhizophagus</taxon>
    </lineage>
</organism>
<protein>
    <submittedName>
        <fullName evidence="1">Uncharacterized protein</fullName>
    </submittedName>
</protein>
<sequence length="71" mass="8205">MKSTLESIYCANDPDFIGLWIRKEDMEFSVASAVKSEVQSKRNKMFKVNETHISESELEAFGITAEEWKMI</sequence>
<dbReference type="Proteomes" id="UP000615446">
    <property type="component" value="Unassembled WGS sequence"/>
</dbReference>
<gene>
    <name evidence="2" type="ORF">RCL2_001037200</name>
    <name evidence="1" type="ORF">RclHR1_04800006</name>
</gene>
<comment type="caution">
    <text evidence="1">The sequence shown here is derived from an EMBL/GenBank/DDBJ whole genome shotgun (WGS) entry which is preliminary data.</text>
</comment>
<proteinExistence type="predicted"/>
<evidence type="ECO:0000313" key="1">
    <source>
        <dbReference type="EMBL" id="GBC02766.1"/>
    </source>
</evidence>
<evidence type="ECO:0000313" key="2">
    <source>
        <dbReference type="EMBL" id="GES83211.1"/>
    </source>
</evidence>
<dbReference type="Proteomes" id="UP000247702">
    <property type="component" value="Unassembled WGS sequence"/>
</dbReference>
<accession>A0A2Z6RJC6</accession>
<name>A0A2Z6RJC6_9GLOM</name>
<dbReference type="EMBL" id="BEXD01003849">
    <property type="protein sequence ID" value="GBC02766.1"/>
    <property type="molecule type" value="Genomic_DNA"/>
</dbReference>
<keyword evidence="3" id="KW-1185">Reference proteome</keyword>
<reference evidence="2" key="2">
    <citation type="submission" date="2019-10" db="EMBL/GenBank/DDBJ databases">
        <title>Conservation and host-specific expression of non-tandemly repeated heterogenous ribosome RNA gene in arbuscular mycorrhizal fungi.</title>
        <authorList>
            <person name="Maeda T."/>
            <person name="Kobayashi Y."/>
            <person name="Nakagawa T."/>
            <person name="Ezawa T."/>
            <person name="Yamaguchi K."/>
            <person name="Bino T."/>
            <person name="Nishimoto Y."/>
            <person name="Shigenobu S."/>
            <person name="Kawaguchi M."/>
        </authorList>
    </citation>
    <scope>NUCLEOTIDE SEQUENCE</scope>
    <source>
        <strain evidence="2">HR1</strain>
    </source>
</reference>
<dbReference type="AlphaFoldDB" id="A0A2Z6RJC6"/>
<dbReference type="EMBL" id="BLAL01000068">
    <property type="protein sequence ID" value="GES83211.1"/>
    <property type="molecule type" value="Genomic_DNA"/>
</dbReference>